<dbReference type="Proteomes" id="UP001549104">
    <property type="component" value="Unassembled WGS sequence"/>
</dbReference>
<dbReference type="RefSeq" id="WP_354312818.1">
    <property type="nucleotide sequence ID" value="NZ_JBEPME010000002.1"/>
</dbReference>
<gene>
    <name evidence="2" type="ORF">ABIC55_001632</name>
</gene>
<evidence type="ECO:0000259" key="1">
    <source>
        <dbReference type="PROSITE" id="PS51186"/>
    </source>
</evidence>
<dbReference type="InterPro" id="IPR000182">
    <property type="entry name" value="GNAT_dom"/>
</dbReference>
<organism evidence="2 3">
    <name type="scientific">Sporosarcina psychrophila</name>
    <name type="common">Bacillus psychrophilus</name>
    <dbReference type="NCBI Taxonomy" id="1476"/>
    <lineage>
        <taxon>Bacteria</taxon>
        <taxon>Bacillati</taxon>
        <taxon>Bacillota</taxon>
        <taxon>Bacilli</taxon>
        <taxon>Bacillales</taxon>
        <taxon>Caryophanaceae</taxon>
        <taxon>Sporosarcina</taxon>
    </lineage>
</organism>
<dbReference type="SUPFAM" id="SSF55729">
    <property type="entry name" value="Acyl-CoA N-acyltransferases (Nat)"/>
    <property type="match status" value="1"/>
</dbReference>
<sequence>MIHIIKAKPNHVEGISKVCSDGYWATYSETHSEMYIKGIIKEFYNHERILKEVLETSKEWGGYFVAIEGSEVIGAGGGGMIEDTSGEVFVLYLNPARRNEGIGTMILDAITKQQKEELNATEQWVSVAKENQKGIPFYEAKGFIFNNEFDGHGIVDGERYTSLRYFRNI</sequence>
<evidence type="ECO:0000313" key="2">
    <source>
        <dbReference type="EMBL" id="MET3656545.1"/>
    </source>
</evidence>
<dbReference type="PROSITE" id="PS51186">
    <property type="entry name" value="GNAT"/>
    <property type="match status" value="1"/>
</dbReference>
<accession>A0ABV2K7F4</accession>
<protein>
    <submittedName>
        <fullName evidence="2">GNAT superfamily N-acetyltransferase</fullName>
    </submittedName>
</protein>
<name>A0ABV2K7F4_SPOPS</name>
<reference evidence="2 3" key="1">
    <citation type="submission" date="2024-06" db="EMBL/GenBank/DDBJ databases">
        <title>Sorghum-associated microbial communities from plants grown in Nebraska, USA.</title>
        <authorList>
            <person name="Schachtman D."/>
        </authorList>
    </citation>
    <scope>NUCLEOTIDE SEQUENCE [LARGE SCALE GENOMIC DNA]</scope>
    <source>
        <strain evidence="2 3">1288</strain>
    </source>
</reference>
<dbReference type="EMBL" id="JBEPME010000002">
    <property type="protein sequence ID" value="MET3656545.1"/>
    <property type="molecule type" value="Genomic_DNA"/>
</dbReference>
<dbReference type="Pfam" id="PF00583">
    <property type="entry name" value="Acetyltransf_1"/>
    <property type="match status" value="1"/>
</dbReference>
<proteinExistence type="predicted"/>
<feature type="domain" description="N-acetyltransferase" evidence="1">
    <location>
        <begin position="2"/>
        <end position="169"/>
    </location>
</feature>
<keyword evidence="3" id="KW-1185">Reference proteome</keyword>
<dbReference type="InterPro" id="IPR016181">
    <property type="entry name" value="Acyl_CoA_acyltransferase"/>
</dbReference>
<dbReference type="Gene3D" id="3.40.630.30">
    <property type="match status" value="1"/>
</dbReference>
<comment type="caution">
    <text evidence="2">The sequence shown here is derived from an EMBL/GenBank/DDBJ whole genome shotgun (WGS) entry which is preliminary data.</text>
</comment>
<dbReference type="CDD" id="cd04301">
    <property type="entry name" value="NAT_SF"/>
    <property type="match status" value="1"/>
</dbReference>
<evidence type="ECO:0000313" key="3">
    <source>
        <dbReference type="Proteomes" id="UP001549104"/>
    </source>
</evidence>